<feature type="transmembrane region" description="Helical" evidence="1">
    <location>
        <begin position="94"/>
        <end position="113"/>
    </location>
</feature>
<feature type="transmembrane region" description="Helical" evidence="1">
    <location>
        <begin position="30"/>
        <end position="53"/>
    </location>
</feature>
<protein>
    <submittedName>
        <fullName evidence="2">Uncharacterized protein</fullName>
    </submittedName>
</protein>
<keyword evidence="1" id="KW-0812">Transmembrane</keyword>
<name>A0A059EWP8_9MICR</name>
<proteinExistence type="predicted"/>
<dbReference type="EMBL" id="KK365293">
    <property type="protein sequence ID" value="KCZ79345.1"/>
    <property type="molecule type" value="Genomic_DNA"/>
</dbReference>
<keyword evidence="1" id="KW-1133">Transmembrane helix</keyword>
<dbReference type="AlphaFoldDB" id="A0A059EWP8"/>
<evidence type="ECO:0000313" key="3">
    <source>
        <dbReference type="Proteomes" id="UP000030655"/>
    </source>
</evidence>
<dbReference type="Proteomes" id="UP000030655">
    <property type="component" value="Unassembled WGS sequence"/>
</dbReference>
<keyword evidence="3" id="KW-1185">Reference proteome</keyword>
<reference evidence="2 3" key="2">
    <citation type="submission" date="2014-03" db="EMBL/GenBank/DDBJ databases">
        <title>The Genome Sequence of Anncaliia algerae insect isolate PRA339.</title>
        <authorList>
            <consortium name="The Broad Institute Genome Sequencing Platform"/>
            <consortium name="The Broad Institute Genome Sequencing Center for Infectious Disease"/>
            <person name="Cuomo C."/>
            <person name="Becnel J."/>
            <person name="Sanscrainte N."/>
            <person name="Walker B."/>
            <person name="Young S.K."/>
            <person name="Zeng Q."/>
            <person name="Gargeya S."/>
            <person name="Fitzgerald M."/>
            <person name="Haas B."/>
            <person name="Abouelleil A."/>
            <person name="Alvarado L."/>
            <person name="Arachchi H.M."/>
            <person name="Berlin A.M."/>
            <person name="Chapman S.B."/>
            <person name="Dewar J."/>
            <person name="Goldberg J."/>
            <person name="Griggs A."/>
            <person name="Gujja S."/>
            <person name="Hansen M."/>
            <person name="Howarth C."/>
            <person name="Imamovic A."/>
            <person name="Larimer J."/>
            <person name="McCowan C."/>
            <person name="Murphy C."/>
            <person name="Neiman D."/>
            <person name="Pearson M."/>
            <person name="Priest M."/>
            <person name="Roberts A."/>
            <person name="Saif S."/>
            <person name="Shea T."/>
            <person name="Sisk P."/>
            <person name="Sykes S."/>
            <person name="Wortman J."/>
            <person name="Nusbaum C."/>
            <person name="Birren B."/>
        </authorList>
    </citation>
    <scope>NUCLEOTIDE SEQUENCE [LARGE SCALE GENOMIC DNA]</scope>
    <source>
        <strain evidence="2 3">PRA339</strain>
    </source>
</reference>
<evidence type="ECO:0000313" key="2">
    <source>
        <dbReference type="EMBL" id="KCZ79345.1"/>
    </source>
</evidence>
<accession>A0A059EWP8</accession>
<evidence type="ECO:0000256" key="1">
    <source>
        <dbReference type="SAM" id="Phobius"/>
    </source>
</evidence>
<dbReference type="HOGENOM" id="CLU_2049114_0_0_1"/>
<dbReference type="VEuPathDB" id="MicrosporidiaDB:H312_03267"/>
<reference evidence="3" key="1">
    <citation type="submission" date="2013-02" db="EMBL/GenBank/DDBJ databases">
        <authorList>
            <consortium name="The Broad Institute Genome Sequencing Platform"/>
            <person name="Cuomo C."/>
            <person name="Becnel J."/>
            <person name="Sanscrainte N."/>
            <person name="Walker B."/>
            <person name="Young S.K."/>
            <person name="Zeng Q."/>
            <person name="Gargeya S."/>
            <person name="Fitzgerald M."/>
            <person name="Haas B."/>
            <person name="Abouelleil A."/>
            <person name="Alvarado L."/>
            <person name="Arachchi H.M."/>
            <person name="Berlin A.M."/>
            <person name="Chapman S.B."/>
            <person name="Dewar J."/>
            <person name="Goldberg J."/>
            <person name="Griggs A."/>
            <person name="Gujja S."/>
            <person name="Hansen M."/>
            <person name="Howarth C."/>
            <person name="Imamovic A."/>
            <person name="Larimer J."/>
            <person name="McCowan C."/>
            <person name="Murphy C."/>
            <person name="Neiman D."/>
            <person name="Pearson M."/>
            <person name="Priest M."/>
            <person name="Roberts A."/>
            <person name="Saif S."/>
            <person name="Shea T."/>
            <person name="Sisk P."/>
            <person name="Sykes S."/>
            <person name="Wortman J."/>
            <person name="Nusbaum C."/>
            <person name="Birren B."/>
        </authorList>
    </citation>
    <scope>NUCLEOTIDE SEQUENCE [LARGE SCALE GENOMIC DNA]</scope>
    <source>
        <strain evidence="3">PRA339</strain>
    </source>
</reference>
<feature type="transmembrane region" description="Helical" evidence="1">
    <location>
        <begin position="65"/>
        <end position="82"/>
    </location>
</feature>
<gene>
    <name evidence="2" type="ORF">H312_03267</name>
</gene>
<feature type="transmembrane region" description="Helical" evidence="1">
    <location>
        <begin position="7"/>
        <end position="24"/>
    </location>
</feature>
<organism evidence="2 3">
    <name type="scientific">Anncaliia algerae PRA339</name>
    <dbReference type="NCBI Taxonomy" id="1288291"/>
    <lineage>
        <taxon>Eukaryota</taxon>
        <taxon>Fungi</taxon>
        <taxon>Fungi incertae sedis</taxon>
        <taxon>Microsporidia</taxon>
        <taxon>Tubulinosematoidea</taxon>
        <taxon>Tubulinosematidae</taxon>
        <taxon>Anncaliia</taxon>
    </lineage>
</organism>
<keyword evidence="1" id="KW-0472">Membrane</keyword>
<sequence>MLNCYTFFAKIIINSIASLLLISLRHKKQLLKIFLAFGLVVSQIPILLFTIPCSNAYFRTFKHKLFITLTIIVEYFFLFTFYEQFDKEEQLVNITMVSHLFISFCISCMHYVLHDKYEAE</sequence>
<dbReference type="OrthoDB" id="2196616at2759"/>